<evidence type="ECO:0000256" key="5">
    <source>
        <dbReference type="SAM" id="Coils"/>
    </source>
</evidence>
<dbReference type="Pfam" id="PF00877">
    <property type="entry name" value="NLPC_P60"/>
    <property type="match status" value="1"/>
</dbReference>
<feature type="region of interest" description="Disordered" evidence="6">
    <location>
        <begin position="395"/>
        <end position="418"/>
    </location>
</feature>
<evidence type="ECO:0000313" key="8">
    <source>
        <dbReference type="EMBL" id="MBP0461427.1"/>
    </source>
</evidence>
<sequence>MNPPSAARETPLPAARSHPTGGDMSRLRSACATVAATVAITALTVVPTSAATPPAARAKPAAPEPGGVAALLTQLKSLYQQAEAADEAYNATAQALTKQRAVADKAGSGLDRARAALDHSRSAAGALARAQYRGTPELSGYLQMLLGDDPERAVEQQHMLARAARGNVATRARLVASMRHADTAVVATRTALAKQQQLAARKKQQRDTAEAKLRQVEALLAGLSPDVLGRLAALDRSGTDKAQQDLVNSGALGPQGEAAKTATPTAAGAAALRYAVAQIGKPYEWGATGPAAFDCSGLTSQAWAHAGVHVPRTSQQQWHDLPRVPLDRLRPGDLVVYFPKATHVAVYLGDGKVVQAPRPGGRVKVSPIAANPLLGAVRPDASGTVLSPAAYRPPRLPAVAGTGARTGSGTGTGPDAGL</sequence>
<reference evidence="8" key="1">
    <citation type="submission" date="2021-03" db="EMBL/GenBank/DDBJ databases">
        <title>Whole genome sequence of Streptomyces bomunensis MMS17-BM035.</title>
        <authorList>
            <person name="Lee J.H."/>
        </authorList>
    </citation>
    <scope>NUCLEOTIDE SEQUENCE</scope>
    <source>
        <strain evidence="8">MMS17-BM035</strain>
    </source>
</reference>
<keyword evidence="9" id="KW-1185">Reference proteome</keyword>
<comment type="similarity">
    <text evidence="1">Belongs to the peptidase C40 family.</text>
</comment>
<keyword evidence="4" id="KW-0788">Thiol protease</keyword>
<evidence type="ECO:0000256" key="3">
    <source>
        <dbReference type="ARBA" id="ARBA00022801"/>
    </source>
</evidence>
<accession>A0A940MKG5</accession>
<dbReference type="InterPro" id="IPR038765">
    <property type="entry name" value="Papain-like_cys_pep_sf"/>
</dbReference>
<dbReference type="SUPFAM" id="SSF54001">
    <property type="entry name" value="Cysteine proteinases"/>
    <property type="match status" value="1"/>
</dbReference>
<keyword evidence="3" id="KW-0378">Hydrolase</keyword>
<name>A0A940MKG5_9ACTN</name>
<dbReference type="GO" id="GO:0006508">
    <property type="term" value="P:proteolysis"/>
    <property type="evidence" value="ECO:0007669"/>
    <property type="project" value="UniProtKB-KW"/>
</dbReference>
<evidence type="ECO:0000256" key="6">
    <source>
        <dbReference type="SAM" id="MobiDB-lite"/>
    </source>
</evidence>
<dbReference type="EMBL" id="JAGIQL010000188">
    <property type="protein sequence ID" value="MBP0461427.1"/>
    <property type="molecule type" value="Genomic_DNA"/>
</dbReference>
<evidence type="ECO:0000313" key="9">
    <source>
        <dbReference type="Proteomes" id="UP000670475"/>
    </source>
</evidence>
<proteinExistence type="inferred from homology"/>
<dbReference type="InterPro" id="IPR000064">
    <property type="entry name" value="NLP_P60_dom"/>
</dbReference>
<evidence type="ECO:0000256" key="1">
    <source>
        <dbReference type="ARBA" id="ARBA00007074"/>
    </source>
</evidence>
<dbReference type="PROSITE" id="PS51935">
    <property type="entry name" value="NLPC_P60"/>
    <property type="match status" value="1"/>
</dbReference>
<evidence type="ECO:0000256" key="2">
    <source>
        <dbReference type="ARBA" id="ARBA00022670"/>
    </source>
</evidence>
<dbReference type="Gene3D" id="3.90.1720.10">
    <property type="entry name" value="endopeptidase domain like (from Nostoc punctiforme)"/>
    <property type="match status" value="1"/>
</dbReference>
<dbReference type="GO" id="GO:0008234">
    <property type="term" value="F:cysteine-type peptidase activity"/>
    <property type="evidence" value="ECO:0007669"/>
    <property type="project" value="UniProtKB-KW"/>
</dbReference>
<dbReference type="AlphaFoldDB" id="A0A940MKG5"/>
<feature type="region of interest" description="Disordered" evidence="6">
    <location>
        <begin position="1"/>
        <end position="26"/>
    </location>
</feature>
<organism evidence="8 9">
    <name type="scientific">Streptomyces montanisoli</name>
    <dbReference type="NCBI Taxonomy" id="2798581"/>
    <lineage>
        <taxon>Bacteria</taxon>
        <taxon>Bacillati</taxon>
        <taxon>Actinomycetota</taxon>
        <taxon>Actinomycetes</taxon>
        <taxon>Kitasatosporales</taxon>
        <taxon>Streptomycetaceae</taxon>
        <taxon>Streptomyces</taxon>
    </lineage>
</organism>
<dbReference type="PANTHER" id="PTHR47359:SF3">
    <property type="entry name" value="NLP_P60 DOMAIN-CONTAINING PROTEIN-RELATED"/>
    <property type="match status" value="1"/>
</dbReference>
<keyword evidence="5" id="KW-0175">Coiled coil</keyword>
<evidence type="ECO:0000256" key="4">
    <source>
        <dbReference type="ARBA" id="ARBA00022807"/>
    </source>
</evidence>
<evidence type="ECO:0000259" key="7">
    <source>
        <dbReference type="PROSITE" id="PS51935"/>
    </source>
</evidence>
<dbReference type="InterPro" id="IPR051794">
    <property type="entry name" value="PG_Endopeptidase_C40"/>
</dbReference>
<feature type="domain" description="NlpC/P60" evidence="7">
    <location>
        <begin position="265"/>
        <end position="386"/>
    </location>
</feature>
<dbReference type="PANTHER" id="PTHR47359">
    <property type="entry name" value="PEPTIDOGLYCAN DL-ENDOPEPTIDASE CWLO"/>
    <property type="match status" value="1"/>
</dbReference>
<feature type="coiled-coil region" evidence="5">
    <location>
        <begin position="192"/>
        <end position="219"/>
    </location>
</feature>
<feature type="compositionally biased region" description="Gly residues" evidence="6">
    <location>
        <begin position="404"/>
        <end position="418"/>
    </location>
</feature>
<protein>
    <submittedName>
        <fullName evidence="8">C40 family peptidase</fullName>
    </submittedName>
</protein>
<dbReference type="Proteomes" id="UP000670475">
    <property type="component" value="Unassembled WGS sequence"/>
</dbReference>
<comment type="caution">
    <text evidence="8">The sequence shown here is derived from an EMBL/GenBank/DDBJ whole genome shotgun (WGS) entry which is preliminary data.</text>
</comment>
<keyword evidence="2" id="KW-0645">Protease</keyword>
<gene>
    <name evidence="8" type="ORF">JFN87_28790</name>
</gene>